<dbReference type="EMBL" id="JADGJD010000495">
    <property type="protein sequence ID" value="KAJ3050604.1"/>
    <property type="molecule type" value="Genomic_DNA"/>
</dbReference>
<keyword evidence="3" id="KW-1185">Reference proteome</keyword>
<dbReference type="AlphaFoldDB" id="A0AAD5SAF1"/>
<feature type="compositionally biased region" description="Low complexity" evidence="1">
    <location>
        <begin position="135"/>
        <end position="149"/>
    </location>
</feature>
<organism evidence="2 3">
    <name type="scientific">Rhizophlyctis rosea</name>
    <dbReference type="NCBI Taxonomy" id="64517"/>
    <lineage>
        <taxon>Eukaryota</taxon>
        <taxon>Fungi</taxon>
        <taxon>Fungi incertae sedis</taxon>
        <taxon>Chytridiomycota</taxon>
        <taxon>Chytridiomycota incertae sedis</taxon>
        <taxon>Chytridiomycetes</taxon>
        <taxon>Rhizophlyctidales</taxon>
        <taxon>Rhizophlyctidaceae</taxon>
        <taxon>Rhizophlyctis</taxon>
    </lineage>
</organism>
<reference evidence="2" key="1">
    <citation type="submission" date="2020-05" db="EMBL/GenBank/DDBJ databases">
        <title>Phylogenomic resolution of chytrid fungi.</title>
        <authorList>
            <person name="Stajich J.E."/>
            <person name="Amses K."/>
            <person name="Simmons R."/>
            <person name="Seto K."/>
            <person name="Myers J."/>
            <person name="Bonds A."/>
            <person name="Quandt C.A."/>
            <person name="Barry K."/>
            <person name="Liu P."/>
            <person name="Grigoriev I."/>
            <person name="Longcore J.E."/>
            <person name="James T.Y."/>
        </authorList>
    </citation>
    <scope>NUCLEOTIDE SEQUENCE</scope>
    <source>
        <strain evidence="2">JEL0318</strain>
    </source>
</reference>
<feature type="compositionally biased region" description="Basic and acidic residues" evidence="1">
    <location>
        <begin position="187"/>
        <end position="205"/>
    </location>
</feature>
<comment type="caution">
    <text evidence="2">The sequence shown here is derived from an EMBL/GenBank/DDBJ whole genome shotgun (WGS) entry which is preliminary data.</text>
</comment>
<evidence type="ECO:0000313" key="3">
    <source>
        <dbReference type="Proteomes" id="UP001212841"/>
    </source>
</evidence>
<proteinExistence type="predicted"/>
<protein>
    <submittedName>
        <fullName evidence="2">Uncharacterized protein</fullName>
    </submittedName>
</protein>
<accession>A0AAD5SAF1</accession>
<sequence>MTSAFQQNFSKYSKALNDPARKLYPLFNWKLPGLGRDAKLAAKREFPFCELIKDSAQIATLDGDEITSILRGLKAQFDAIPGQTADTVDAIHSAYHERRLRMENDGLDFDWPEMPTWLLSMRQVAPDRKDRIDDGGYVPSWSSGPSSLGSGSGSTSGAGPSRSATPSTELPTDAPPGYSPRPSAKRPRMETDTDDAEHKDEEVVRKGKRPAGSLSSLERLVKGMNTLLDERSKQLLADAALVSPYSDRWYRICLRRLHIKEGCETSLEDGRHLQQKEDDLEEEVKESLNGRQQELFRLASPLAKAQCTFKYQVQHLKGGRCEACLPDKLE</sequence>
<name>A0AAD5SAF1_9FUNG</name>
<evidence type="ECO:0000313" key="2">
    <source>
        <dbReference type="EMBL" id="KAJ3050604.1"/>
    </source>
</evidence>
<dbReference type="Proteomes" id="UP001212841">
    <property type="component" value="Unassembled WGS sequence"/>
</dbReference>
<evidence type="ECO:0000256" key="1">
    <source>
        <dbReference type="SAM" id="MobiDB-lite"/>
    </source>
</evidence>
<feature type="region of interest" description="Disordered" evidence="1">
    <location>
        <begin position="130"/>
        <end position="217"/>
    </location>
</feature>
<gene>
    <name evidence="2" type="ORF">HK097_008409</name>
</gene>